<dbReference type="InterPro" id="IPR016047">
    <property type="entry name" value="M23ase_b-sheet_dom"/>
</dbReference>
<evidence type="ECO:0000256" key="1">
    <source>
        <dbReference type="SAM" id="Coils"/>
    </source>
</evidence>
<dbReference type="Gene3D" id="2.70.70.10">
    <property type="entry name" value="Glucose Permease (Domain IIA)"/>
    <property type="match status" value="1"/>
</dbReference>
<dbReference type="Proteomes" id="UP000006062">
    <property type="component" value="Chromosome"/>
</dbReference>
<feature type="coiled-coil region" evidence="1">
    <location>
        <begin position="193"/>
        <end position="276"/>
    </location>
</feature>
<keyword evidence="1" id="KW-0175">Coiled coil</keyword>
<keyword evidence="4" id="KW-1185">Reference proteome</keyword>
<dbReference type="CDD" id="cd12797">
    <property type="entry name" value="M23_peptidase"/>
    <property type="match status" value="1"/>
</dbReference>
<dbReference type="Pfam" id="PF01551">
    <property type="entry name" value="Peptidase_M23"/>
    <property type="match status" value="1"/>
</dbReference>
<dbReference type="InterPro" id="IPR050570">
    <property type="entry name" value="Cell_wall_metabolism_enzyme"/>
</dbReference>
<dbReference type="InterPro" id="IPR011055">
    <property type="entry name" value="Dup_hybrid_motif"/>
</dbReference>
<feature type="domain" description="M23ase beta-sheet core" evidence="2">
    <location>
        <begin position="321"/>
        <end position="414"/>
    </location>
</feature>
<protein>
    <submittedName>
        <fullName evidence="3">Membrane-bound metallopeptidase</fullName>
    </submittedName>
</protein>
<dbReference type="eggNOG" id="COG4942">
    <property type="taxonomic scope" value="Bacteria"/>
</dbReference>
<organism evidence="3 4">
    <name type="scientific">Thiocystis violascens (strain ATCC 17096 / DSM 198 / 6111)</name>
    <name type="common">Chromatium violascens</name>
    <dbReference type="NCBI Taxonomy" id="765911"/>
    <lineage>
        <taxon>Bacteria</taxon>
        <taxon>Pseudomonadati</taxon>
        <taxon>Pseudomonadota</taxon>
        <taxon>Gammaproteobacteria</taxon>
        <taxon>Chromatiales</taxon>
        <taxon>Chromatiaceae</taxon>
        <taxon>Thiocystis</taxon>
    </lineage>
</organism>
<reference evidence="3 4" key="1">
    <citation type="submission" date="2012-06" db="EMBL/GenBank/DDBJ databases">
        <title>Complete sequence of Thiocystis violascens DSM 198.</title>
        <authorList>
            <consortium name="US DOE Joint Genome Institute"/>
            <person name="Lucas S."/>
            <person name="Han J."/>
            <person name="Lapidus A."/>
            <person name="Cheng J.-F."/>
            <person name="Goodwin L."/>
            <person name="Pitluck S."/>
            <person name="Peters L."/>
            <person name="Ovchinnikova G."/>
            <person name="Teshima H."/>
            <person name="Detter J.C."/>
            <person name="Han C."/>
            <person name="Tapia R."/>
            <person name="Land M."/>
            <person name="Hauser L."/>
            <person name="Kyrpides N."/>
            <person name="Ivanova N."/>
            <person name="Pagani I."/>
            <person name="Vogl K."/>
            <person name="Liu Z."/>
            <person name="Frigaard N.-U."/>
            <person name="Bryant D."/>
            <person name="Woyke T."/>
        </authorList>
    </citation>
    <scope>NUCLEOTIDE SEQUENCE [LARGE SCALE GENOMIC DNA]</scope>
    <source>
        <strain evidence="4">ATCC 17096 / DSM 198 / 6111</strain>
    </source>
</reference>
<dbReference type="STRING" id="765911.Thivi_2786"/>
<dbReference type="EMBL" id="CP003154">
    <property type="protein sequence ID" value="AFL74704.1"/>
    <property type="molecule type" value="Genomic_DNA"/>
</dbReference>
<sequence>MILVSPMLNAWHHRDDRVREVSARTASACFPRRLQGRRSFCVACLLLAGLSLAQAEDEREPSLERRSQELLDIEERAAAIGAELIGRKADRLALIDELEARERNVAELSLANRELERLVREQTRVATALRARQAEERQALRKEQDLLIELVRTAYVMGRADRLRLLLNQEDPTQASRVLSYFAYFNRERVRRILSVRQRAERLADLARDAEQEAERLAELARSQEATRQRLEQAKQQRALVLAQLEETIANRAENLQTLRKDAESLRLLVEHLRQRAQIRAELGIHRAPFRERKGELAWPILEGRILASFGAPKEDSELRWDGVLLAAREGEEVRAVNDGRIVYADWLRGFGMLLVIDHGDGFMTLYGHNQTLLRELGEWVATGEEIALSGNSGGRDKPVLYFAIRHNGQPQDPVAWCGGSGRQGGMAAARAIAIEGEIQRSPAL</sequence>
<feature type="coiled-coil region" evidence="1">
    <location>
        <begin position="98"/>
        <end position="132"/>
    </location>
</feature>
<name>I3YCI6_THIV6</name>
<dbReference type="SUPFAM" id="SSF51261">
    <property type="entry name" value="Duplicated hybrid motif"/>
    <property type="match status" value="1"/>
</dbReference>
<evidence type="ECO:0000313" key="4">
    <source>
        <dbReference type="Proteomes" id="UP000006062"/>
    </source>
</evidence>
<proteinExistence type="predicted"/>
<accession>I3YCI6</accession>
<dbReference type="GO" id="GO:0004222">
    <property type="term" value="F:metalloendopeptidase activity"/>
    <property type="evidence" value="ECO:0007669"/>
    <property type="project" value="TreeGrafter"/>
</dbReference>
<dbReference type="FunFam" id="2.70.70.10:FF:000003">
    <property type="entry name" value="Murein hydrolase activator EnvC"/>
    <property type="match status" value="1"/>
</dbReference>
<dbReference type="KEGG" id="tvi:Thivi_2786"/>
<evidence type="ECO:0000313" key="3">
    <source>
        <dbReference type="EMBL" id="AFL74704.1"/>
    </source>
</evidence>
<dbReference type="PANTHER" id="PTHR21666">
    <property type="entry name" value="PEPTIDASE-RELATED"/>
    <property type="match status" value="1"/>
</dbReference>
<dbReference type="AlphaFoldDB" id="I3YCI6"/>
<dbReference type="HOGENOM" id="CLU_029425_4_0_6"/>
<dbReference type="RefSeq" id="WP_014779138.1">
    <property type="nucleotide sequence ID" value="NC_018012.1"/>
</dbReference>
<gene>
    <name evidence="3" type="ordered locus">Thivi_2786</name>
</gene>
<dbReference type="PANTHER" id="PTHR21666:SF270">
    <property type="entry name" value="MUREIN HYDROLASE ACTIVATOR ENVC"/>
    <property type="match status" value="1"/>
</dbReference>
<evidence type="ECO:0000259" key="2">
    <source>
        <dbReference type="Pfam" id="PF01551"/>
    </source>
</evidence>